<gene>
    <name evidence="4" type="ORF">VP01_15364g1</name>
</gene>
<comment type="caution">
    <text evidence="4">The sequence shown here is derived from an EMBL/GenBank/DDBJ whole genome shotgun (WGS) entry which is preliminary data.</text>
</comment>
<evidence type="ECO:0000256" key="1">
    <source>
        <dbReference type="ARBA" id="ARBA00022884"/>
    </source>
</evidence>
<dbReference type="GO" id="GO:0005634">
    <property type="term" value="C:nucleus"/>
    <property type="evidence" value="ECO:0007669"/>
    <property type="project" value="UniProtKB-ARBA"/>
</dbReference>
<feature type="transmembrane region" description="Helical" evidence="2">
    <location>
        <begin position="6"/>
        <end position="26"/>
    </location>
</feature>
<reference evidence="4 5" key="1">
    <citation type="submission" date="2015-08" db="EMBL/GenBank/DDBJ databases">
        <title>Next Generation Sequencing and Analysis of the Genome of Puccinia sorghi L Schw, the Causal Agent of Maize Common Rust.</title>
        <authorList>
            <person name="Rochi L."/>
            <person name="Burguener G."/>
            <person name="Darino M."/>
            <person name="Turjanski A."/>
            <person name="Kreff E."/>
            <person name="Dieguez M.J."/>
            <person name="Sacco F."/>
        </authorList>
    </citation>
    <scope>NUCLEOTIDE SEQUENCE [LARGE SCALE GENOMIC DNA]</scope>
    <source>
        <strain evidence="4 5">RO10H11247</strain>
    </source>
</reference>
<dbReference type="InterPro" id="IPR050951">
    <property type="entry name" value="Retrovirus_Pol_polyprotein"/>
</dbReference>
<dbReference type="Gene3D" id="3.30.420.10">
    <property type="entry name" value="Ribonuclease H-like superfamily/Ribonuclease H"/>
    <property type="match status" value="1"/>
</dbReference>
<dbReference type="InterPro" id="IPR012337">
    <property type="entry name" value="RNaseH-like_sf"/>
</dbReference>
<dbReference type="Proteomes" id="UP000037035">
    <property type="component" value="Unassembled WGS sequence"/>
</dbReference>
<feature type="domain" description="Integrase catalytic" evidence="3">
    <location>
        <begin position="30"/>
        <end position="94"/>
    </location>
</feature>
<keyword evidence="2" id="KW-0472">Membrane</keyword>
<dbReference type="GO" id="GO:0003723">
    <property type="term" value="F:RNA binding"/>
    <property type="evidence" value="ECO:0007669"/>
    <property type="project" value="UniProtKB-KW"/>
</dbReference>
<feature type="non-terminal residue" evidence="4">
    <location>
        <position position="94"/>
    </location>
</feature>
<name>A0A0L6VJ28_9BASI</name>
<keyword evidence="1" id="KW-0694">RNA-binding</keyword>
<proteinExistence type="predicted"/>
<dbReference type="InterPro" id="IPR001584">
    <property type="entry name" value="Integrase_cat-core"/>
</dbReference>
<dbReference type="GO" id="GO:0015074">
    <property type="term" value="P:DNA integration"/>
    <property type="evidence" value="ECO:0007669"/>
    <property type="project" value="InterPro"/>
</dbReference>
<protein>
    <recommendedName>
        <fullName evidence="3">Integrase catalytic domain-containing protein</fullName>
    </recommendedName>
</protein>
<organism evidence="4 5">
    <name type="scientific">Puccinia sorghi</name>
    <dbReference type="NCBI Taxonomy" id="27349"/>
    <lineage>
        <taxon>Eukaryota</taxon>
        <taxon>Fungi</taxon>
        <taxon>Dikarya</taxon>
        <taxon>Basidiomycota</taxon>
        <taxon>Pucciniomycotina</taxon>
        <taxon>Pucciniomycetes</taxon>
        <taxon>Pucciniales</taxon>
        <taxon>Pucciniaceae</taxon>
        <taxon>Puccinia</taxon>
    </lineage>
</organism>
<sequence length="94" mass="11327">MGCYNLFQFCLFLGIYFLWISSPNFLSDLFVEHVFSKHGLPDNIVTYRFLLFVSSFWTPFCQHLNIQQNLSTTYHTESNQQTERFNRILKQYLQ</sequence>
<keyword evidence="5" id="KW-1185">Reference proteome</keyword>
<dbReference type="InterPro" id="IPR036397">
    <property type="entry name" value="RNaseH_sf"/>
</dbReference>
<evidence type="ECO:0000313" key="5">
    <source>
        <dbReference type="Proteomes" id="UP000037035"/>
    </source>
</evidence>
<dbReference type="OrthoDB" id="2273864at2759"/>
<dbReference type="SUPFAM" id="SSF53098">
    <property type="entry name" value="Ribonuclease H-like"/>
    <property type="match status" value="1"/>
</dbReference>
<evidence type="ECO:0000313" key="4">
    <source>
        <dbReference type="EMBL" id="KNZ60567.1"/>
    </source>
</evidence>
<evidence type="ECO:0000259" key="3">
    <source>
        <dbReference type="PROSITE" id="PS50994"/>
    </source>
</evidence>
<dbReference type="EMBL" id="LAVV01005958">
    <property type="protein sequence ID" value="KNZ60567.1"/>
    <property type="molecule type" value="Genomic_DNA"/>
</dbReference>
<dbReference type="AlphaFoldDB" id="A0A0L6VJ28"/>
<evidence type="ECO:0000256" key="2">
    <source>
        <dbReference type="SAM" id="Phobius"/>
    </source>
</evidence>
<dbReference type="PANTHER" id="PTHR37984">
    <property type="entry name" value="PROTEIN CBG26694"/>
    <property type="match status" value="1"/>
</dbReference>
<dbReference type="PROSITE" id="PS50994">
    <property type="entry name" value="INTEGRASE"/>
    <property type="match status" value="1"/>
</dbReference>
<keyword evidence="2" id="KW-1133">Transmembrane helix</keyword>
<accession>A0A0L6VJ28</accession>
<keyword evidence="2" id="KW-0812">Transmembrane</keyword>
<dbReference type="VEuPathDB" id="FungiDB:VP01_15364g1"/>
<dbReference type="PANTHER" id="PTHR37984:SF5">
    <property type="entry name" value="PROTEIN NYNRIN-LIKE"/>
    <property type="match status" value="1"/>
</dbReference>